<accession>A0A423VNI3</accession>
<dbReference type="InterPro" id="IPR056884">
    <property type="entry name" value="NPHP3-like_N"/>
</dbReference>
<dbReference type="Gene3D" id="3.40.50.300">
    <property type="entry name" value="P-loop containing nucleotide triphosphate hydrolases"/>
    <property type="match status" value="1"/>
</dbReference>
<dbReference type="PANTHER" id="PTHR10039:SF16">
    <property type="entry name" value="GPI INOSITOL-DEACYLASE"/>
    <property type="match status" value="1"/>
</dbReference>
<feature type="domain" description="Nephrocystin 3-like N-terminal" evidence="6">
    <location>
        <begin position="368"/>
        <end position="541"/>
    </location>
</feature>
<dbReference type="EMBL" id="LKEA01000049">
    <property type="protein sequence ID" value="ROV92565.1"/>
    <property type="molecule type" value="Genomic_DNA"/>
</dbReference>
<dbReference type="InterPro" id="IPR001680">
    <property type="entry name" value="WD40_rpt"/>
</dbReference>
<comment type="caution">
    <text evidence="7">The sequence shown here is derived from an EMBL/GenBank/DDBJ whole genome shotgun (WGS) entry which is preliminary data.</text>
</comment>
<evidence type="ECO:0000256" key="3">
    <source>
        <dbReference type="SAM" id="MobiDB-lite"/>
    </source>
</evidence>
<evidence type="ECO:0000256" key="2">
    <source>
        <dbReference type="ARBA" id="ARBA00022737"/>
    </source>
</evidence>
<evidence type="ECO:0000259" key="5">
    <source>
        <dbReference type="Pfam" id="PF22939"/>
    </source>
</evidence>
<dbReference type="Pfam" id="PF22939">
    <property type="entry name" value="WHD_GPIID"/>
    <property type="match status" value="1"/>
</dbReference>
<feature type="domain" description="GPI inositol-deacylase winged helix" evidence="5">
    <location>
        <begin position="647"/>
        <end position="734"/>
    </location>
</feature>
<feature type="domain" description="DUF676" evidence="4">
    <location>
        <begin position="86"/>
        <end position="216"/>
    </location>
</feature>
<dbReference type="Gene3D" id="3.40.50.1820">
    <property type="entry name" value="alpha/beta hydrolase"/>
    <property type="match status" value="1"/>
</dbReference>
<feature type="compositionally biased region" description="Polar residues" evidence="3">
    <location>
        <begin position="1"/>
        <end position="26"/>
    </location>
</feature>
<keyword evidence="8" id="KW-1185">Reference proteome</keyword>
<dbReference type="PANTHER" id="PTHR10039">
    <property type="entry name" value="AMELOGENIN"/>
    <property type="match status" value="1"/>
</dbReference>
<comment type="similarity">
    <text evidence="1">Belongs to the putative lipase ROG1 family.</text>
</comment>
<dbReference type="InterPro" id="IPR007751">
    <property type="entry name" value="DUF676_lipase-like"/>
</dbReference>
<dbReference type="Gene3D" id="2.130.10.10">
    <property type="entry name" value="YVTN repeat-like/Quinoprotein amine dehydrogenase"/>
    <property type="match status" value="3"/>
</dbReference>
<dbReference type="OrthoDB" id="194358at2759"/>
<dbReference type="InterPro" id="IPR054471">
    <property type="entry name" value="GPIID_WHD"/>
</dbReference>
<evidence type="ECO:0000259" key="6">
    <source>
        <dbReference type="Pfam" id="PF24883"/>
    </source>
</evidence>
<proteinExistence type="inferred from homology"/>
<evidence type="ECO:0000259" key="4">
    <source>
        <dbReference type="Pfam" id="PF05057"/>
    </source>
</evidence>
<dbReference type="SUPFAM" id="SSF50998">
    <property type="entry name" value="Quinoprotein alcohol dehydrogenase-like"/>
    <property type="match status" value="1"/>
</dbReference>
<dbReference type="Pfam" id="PF05057">
    <property type="entry name" value="DUF676"/>
    <property type="match status" value="1"/>
</dbReference>
<dbReference type="Proteomes" id="UP000283895">
    <property type="component" value="Unassembled WGS sequence"/>
</dbReference>
<reference evidence="7 8" key="1">
    <citation type="submission" date="2015-09" db="EMBL/GenBank/DDBJ databases">
        <title>Host preference determinants of Valsa canker pathogens revealed by comparative genomics.</title>
        <authorList>
            <person name="Yin Z."/>
            <person name="Huang L."/>
        </authorList>
    </citation>
    <scope>NUCLEOTIDE SEQUENCE [LARGE SCALE GENOMIC DNA]</scope>
    <source>
        <strain evidence="7 8">03-1</strain>
    </source>
</reference>
<evidence type="ECO:0000313" key="8">
    <source>
        <dbReference type="Proteomes" id="UP000283895"/>
    </source>
</evidence>
<feature type="region of interest" description="Disordered" evidence="3">
    <location>
        <begin position="1"/>
        <end position="39"/>
    </location>
</feature>
<protein>
    <submittedName>
        <fullName evidence="7">Uncharacterized protein</fullName>
    </submittedName>
</protein>
<dbReference type="InterPro" id="IPR015943">
    <property type="entry name" value="WD40/YVTN_repeat-like_dom_sf"/>
</dbReference>
<dbReference type="InterPro" id="IPR027417">
    <property type="entry name" value="P-loop_NTPase"/>
</dbReference>
<name>A0A423VNI3_9PEZI</name>
<dbReference type="SUPFAM" id="SSF52540">
    <property type="entry name" value="P-loop containing nucleoside triphosphate hydrolases"/>
    <property type="match status" value="1"/>
</dbReference>
<dbReference type="SMART" id="SM00320">
    <property type="entry name" value="WD40"/>
    <property type="match status" value="4"/>
</dbReference>
<sequence length="1586" mass="177653">MSARENTIQYAATTDDTSTLPESTSEWSEDTKTEAPSRPALFLKKRFTSTWAKKQNEGNDGDGQEGARGPLGLRLLHYSPEPLIDLVFVHGLRGGSLKTWRKGNDPRNVWPQLWLPLESGLQNANIHSFGYDSDWASTKSSVLNIHDFGQSLLEEMRNSPYLRDGKKGPILLIGHSMGGLVIKKAFILAKDVPDFQERIRCIFFLATPHRGSDYAALLNNVLAVSGVLSQRHYITDLMTGSTSAQLINEDFGRYANDLPVFSFYETLRTSIGISSCVIVDKSSAILGPGFRKQRVQYLNSNHRDICKFDSPDDPNYITLKNAITSATQDILKQVLGTRIKESKEQMIVLKAYLGITHSPDEYYPRVEGSCQWLDERDDFQEWRDSAGSFFQEDAPAPAKNPSVFWVYANPGTGKTFLAAHVKEELCQFRLECAYYFFHVGNKTSHTLGDFMRSIAYQMASSNASVRERLLELYQEGSTFDKDDSWTIWTKVFKRGIFQARIRTPQFWVIDAIDECNKYRDFFTMIKGIQLPFPLHIFITSRKVSDMLHLARSLEPSAAVTSIEIEAEDSIQDIECYIRTRTHNRPIDAIASEEDLVNNLLKRSNACFLWVRLVLDELEQVYSNESILEVLHNIPEGMIPYYERTTRAMTEKKREKHIAKAVLIWVVACTRKLLISELSNALKLDINAVLPSARSAVEGLCGQLVSVNHKSGVVELVHPTVREFLLSEAAGEFTISKHEAHERIALTCLQLLCSPEMQPPRSQRQLSAQSTKKPEPSPLLDYAIRQFSEHVYLASSAADEILPSLDRFFGTNVLTWIERVAREGDLHPLFRVSKNLKSYLDRRAKYRSPLSMQVQNLEAWSTDMSIIATKFGPALLDNPSSIYFLIPPLCPSGSAIYQRFGKRPDGLAVVGHIEKTWDDCIASVSFGEDSIAAAVSCGESLIAVGMESGEIKLYDHRSCQKVGKVEAKHPVDLVHLTDKLVAATTTRAIILMDRKGNVLWQSRLRFRCILLKSTPQAIIAVSQHGHVLKWDISTGALLEDQTFAYRSPDDEAKITTYAKAPHVATLSPDSDMLAMGYRWGTVCMWEVSSGELICWARDDENRLVSALMFNPNPIVELLLVIFRDHELALYETWSGGLVSKRKSPSSSGVMSATCSLDGRTLATVDNNGILQIWDFESLNLLYHVLTPYASFRILNFTSDGSGVVDIVDSGMRIWAPATLVRKNNEEDQSVSDDAVNLPPIEAEYEVQRTSKITALYSHPSLPIVFVGKQDGQVFGFSTRTGKQVAHLYTHDHAASVTLLTIGKDYLLASSDINGLLQVWKLGTGQLSTFEKKTLAFQIKLPVQAIQLSFSGNGDQLLVSTEISDTVYSTEDGSCVGALHFTAQERKIWRWLAAPSQKDQFYLVMDHTIVKYSAPDFPSRISDYEVQLQYDVGAESEEVEVESAAICTSTQTLALDIRHTTGFSSSTTLFLFDLNKVVSPGYPDEIPTLSPMCDKLSRYCKQFVGIIEQTKCFVFLHQNSWLCSIGPEGLSQGRFTQNFFVPNEYISANDTVLPTKTSDNGIAFCLHGGLAIVKNGFSFREPRSLTQY</sequence>
<dbReference type="SUPFAM" id="SSF53474">
    <property type="entry name" value="alpha/beta-Hydrolases"/>
    <property type="match status" value="1"/>
</dbReference>
<evidence type="ECO:0000256" key="1">
    <source>
        <dbReference type="ARBA" id="ARBA00007920"/>
    </source>
</evidence>
<gene>
    <name evidence="7" type="ORF">VMCG_08917</name>
</gene>
<evidence type="ECO:0000313" key="7">
    <source>
        <dbReference type="EMBL" id="ROV92565.1"/>
    </source>
</evidence>
<dbReference type="Pfam" id="PF24883">
    <property type="entry name" value="NPHP3_N"/>
    <property type="match status" value="1"/>
</dbReference>
<dbReference type="InterPro" id="IPR029058">
    <property type="entry name" value="AB_hydrolase_fold"/>
</dbReference>
<dbReference type="InterPro" id="IPR011047">
    <property type="entry name" value="Quinoprotein_ADH-like_sf"/>
</dbReference>
<organism evidence="7 8">
    <name type="scientific">Cytospora schulzeri</name>
    <dbReference type="NCBI Taxonomy" id="448051"/>
    <lineage>
        <taxon>Eukaryota</taxon>
        <taxon>Fungi</taxon>
        <taxon>Dikarya</taxon>
        <taxon>Ascomycota</taxon>
        <taxon>Pezizomycotina</taxon>
        <taxon>Sordariomycetes</taxon>
        <taxon>Sordariomycetidae</taxon>
        <taxon>Diaporthales</taxon>
        <taxon>Cytosporaceae</taxon>
        <taxon>Cytospora</taxon>
    </lineage>
</organism>
<keyword evidence="2" id="KW-0677">Repeat</keyword>